<evidence type="ECO:0008006" key="4">
    <source>
        <dbReference type="Google" id="ProtNLM"/>
    </source>
</evidence>
<accession>A0A6J5DB02</accession>
<dbReference type="CDD" id="cd00865">
    <property type="entry name" value="PEBP_bact_arch"/>
    <property type="match status" value="1"/>
</dbReference>
<feature type="signal peptide" evidence="1">
    <location>
        <begin position="1"/>
        <end position="22"/>
    </location>
</feature>
<gene>
    <name evidence="2" type="ORF">LMG29660_01104</name>
</gene>
<dbReference type="Proteomes" id="UP000494135">
    <property type="component" value="Unassembled WGS sequence"/>
</dbReference>
<dbReference type="InterPro" id="IPR005247">
    <property type="entry name" value="YbhB_YbcL/LppC-like"/>
</dbReference>
<dbReference type="PANTHER" id="PTHR30289">
    <property type="entry name" value="UNCHARACTERIZED PROTEIN YBCL-RELATED"/>
    <property type="match status" value="1"/>
</dbReference>
<dbReference type="EMBL" id="CADIKG010000002">
    <property type="protein sequence ID" value="CAB3749966.1"/>
    <property type="molecule type" value="Genomic_DNA"/>
</dbReference>
<keyword evidence="1" id="KW-0732">Signal</keyword>
<dbReference type="NCBIfam" id="TIGR00481">
    <property type="entry name" value="YbhB/YbcL family Raf kinase inhibitor-like protein"/>
    <property type="match status" value="1"/>
</dbReference>
<dbReference type="SUPFAM" id="SSF49777">
    <property type="entry name" value="PEBP-like"/>
    <property type="match status" value="1"/>
</dbReference>
<dbReference type="RefSeq" id="WP_244289449.1">
    <property type="nucleotide sequence ID" value="NZ_CADIKG010000002.1"/>
</dbReference>
<dbReference type="AlphaFoldDB" id="A0A6J5DB02"/>
<dbReference type="InterPro" id="IPR036610">
    <property type="entry name" value="PEBP-like_sf"/>
</dbReference>
<evidence type="ECO:0000256" key="1">
    <source>
        <dbReference type="SAM" id="SignalP"/>
    </source>
</evidence>
<feature type="chain" id="PRO_5027102271" description="Kinase inhibitor" evidence="1">
    <location>
        <begin position="23"/>
        <end position="182"/>
    </location>
</feature>
<dbReference type="Gene3D" id="3.90.280.10">
    <property type="entry name" value="PEBP-like"/>
    <property type="match status" value="1"/>
</dbReference>
<dbReference type="PANTHER" id="PTHR30289:SF1">
    <property type="entry name" value="PEBP (PHOSPHATIDYLETHANOLAMINE-BINDING PROTEIN) FAMILY PROTEIN"/>
    <property type="match status" value="1"/>
</dbReference>
<name>A0A6J5DB02_9BURK</name>
<evidence type="ECO:0000313" key="3">
    <source>
        <dbReference type="Proteomes" id="UP000494135"/>
    </source>
</evidence>
<protein>
    <recommendedName>
        <fullName evidence="4">Kinase inhibitor</fullName>
    </recommendedName>
</protein>
<sequence>MKTFKPGFALCAVMMAAGTAQAGDFSIESAELAGGGFEHAQVSDSFGCHGENVSPSIRWSGVPEGTQSYLLTMFDADAPTGSGFWHWVVADIPASARGIASGSGNDVARLPAGAVPMKNDTGHAGYLGPCPPQGETHRYVITLTALKMAKLPVERDATPAVVGFTAHYQAIAQAAMTVRLSR</sequence>
<evidence type="ECO:0000313" key="2">
    <source>
        <dbReference type="EMBL" id="CAB3749966.1"/>
    </source>
</evidence>
<reference evidence="2 3" key="1">
    <citation type="submission" date="2020-04" db="EMBL/GenBank/DDBJ databases">
        <authorList>
            <person name="De Canck E."/>
        </authorList>
    </citation>
    <scope>NUCLEOTIDE SEQUENCE [LARGE SCALE GENOMIC DNA]</scope>
    <source>
        <strain evidence="2 3">LMG 29660</strain>
    </source>
</reference>
<organism evidence="2 3">
    <name type="scientific">Burkholderia puraquae</name>
    <dbReference type="NCBI Taxonomy" id="1904757"/>
    <lineage>
        <taxon>Bacteria</taxon>
        <taxon>Pseudomonadati</taxon>
        <taxon>Pseudomonadota</taxon>
        <taxon>Betaproteobacteria</taxon>
        <taxon>Burkholderiales</taxon>
        <taxon>Burkholderiaceae</taxon>
        <taxon>Burkholderia</taxon>
        <taxon>Burkholderia cepacia complex</taxon>
    </lineage>
</organism>
<dbReference type="Pfam" id="PF01161">
    <property type="entry name" value="PBP"/>
    <property type="match status" value="1"/>
</dbReference>
<dbReference type="InterPro" id="IPR008914">
    <property type="entry name" value="PEBP"/>
</dbReference>
<proteinExistence type="predicted"/>